<dbReference type="PROSITE" id="PS00067">
    <property type="entry name" value="3HCDH"/>
    <property type="match status" value="1"/>
</dbReference>
<dbReference type="SUPFAM" id="SSF48179">
    <property type="entry name" value="6-phosphogluconate dehydrogenase C-terminal domain-like"/>
    <property type="match status" value="1"/>
</dbReference>
<dbReference type="InterPro" id="IPR006176">
    <property type="entry name" value="3-OHacyl-CoA_DH_NAD-bd"/>
</dbReference>
<keyword evidence="7" id="KW-1185">Reference proteome</keyword>
<evidence type="ECO:0000259" key="5">
    <source>
        <dbReference type="Pfam" id="PF02737"/>
    </source>
</evidence>
<dbReference type="RefSeq" id="WP_286288988.1">
    <property type="nucleotide sequence ID" value="NZ_JASXSZ010000003.1"/>
</dbReference>
<gene>
    <name evidence="6" type="ORF">QSV35_12005</name>
</gene>
<sequence length="317" mass="34705">MQNPRVCVVGAGSIGVAFAIVFARAGFCVRVWDALEDAEPRARDELSHRLELLNLPEEVADQVTFVRDLEHAVDGVVLVQECAPELLDVKRELFLRLAAASPRDAVFASSSSALLPTAIARGLEDDAASRVIVAHPGNPPYLIPVIELVPGDRTDPAVVDRASAHYIAAGLRPVRVNREIDGFIFNRLQGAVLREAYCLVRDGVATVEDIDEVVRSGLGRRWSFIGPFETVDLNTRGGIASHAEKMGPSYAAMGAERGQHDPWTSDLVAEVTAQRRAVLPSDLWAARVRWRDEQLARLAPIWDSIREGSIKTTEAHR</sequence>
<dbReference type="NCBIfam" id="NF004783">
    <property type="entry name" value="PRK06129.1"/>
    <property type="match status" value="1"/>
</dbReference>
<dbReference type="Gene3D" id="1.10.1040.10">
    <property type="entry name" value="N-(1-d-carboxylethyl)-l-norvaline Dehydrogenase, domain 2"/>
    <property type="match status" value="1"/>
</dbReference>
<dbReference type="Gene3D" id="3.40.50.720">
    <property type="entry name" value="NAD(P)-binding Rossmann-like Domain"/>
    <property type="match status" value="1"/>
</dbReference>
<evidence type="ECO:0000256" key="2">
    <source>
        <dbReference type="ARBA" id="ARBA00009463"/>
    </source>
</evidence>
<name>A0ABT7N047_9MICO</name>
<proteinExistence type="inferred from homology"/>
<keyword evidence="3 6" id="KW-0560">Oxidoreductase</keyword>
<dbReference type="EC" id="1.1.1.35" evidence="6"/>
<comment type="pathway">
    <text evidence="1">Lipid metabolism; butanoate metabolism.</text>
</comment>
<dbReference type="PANTHER" id="PTHR48075:SF5">
    <property type="entry name" value="3-HYDROXYBUTYRYL-COA DEHYDROGENASE"/>
    <property type="match status" value="1"/>
</dbReference>
<comment type="caution">
    <text evidence="6">The sequence shown here is derived from an EMBL/GenBank/DDBJ whole genome shotgun (WGS) entry which is preliminary data.</text>
</comment>
<dbReference type="Proteomes" id="UP001235064">
    <property type="component" value="Unassembled WGS sequence"/>
</dbReference>
<dbReference type="InterPro" id="IPR006180">
    <property type="entry name" value="3-OHacyl-CoA_DH_CS"/>
</dbReference>
<dbReference type="GO" id="GO:0003857">
    <property type="term" value="F:(3S)-3-hydroxyacyl-CoA dehydrogenase (NAD+) activity"/>
    <property type="evidence" value="ECO:0007669"/>
    <property type="project" value="UniProtKB-EC"/>
</dbReference>
<dbReference type="InterPro" id="IPR013328">
    <property type="entry name" value="6PGD_dom2"/>
</dbReference>
<evidence type="ECO:0000313" key="6">
    <source>
        <dbReference type="EMBL" id="MDL9980057.1"/>
    </source>
</evidence>
<organism evidence="6 7">
    <name type="scientific">Microbacterium candidum</name>
    <dbReference type="NCBI Taxonomy" id="3041922"/>
    <lineage>
        <taxon>Bacteria</taxon>
        <taxon>Bacillati</taxon>
        <taxon>Actinomycetota</taxon>
        <taxon>Actinomycetes</taxon>
        <taxon>Micrococcales</taxon>
        <taxon>Microbacteriaceae</taxon>
        <taxon>Microbacterium</taxon>
    </lineage>
</organism>
<evidence type="ECO:0000256" key="3">
    <source>
        <dbReference type="ARBA" id="ARBA00023002"/>
    </source>
</evidence>
<reference evidence="6 7" key="1">
    <citation type="submission" date="2023-06" db="EMBL/GenBank/DDBJ databases">
        <title>Microbacterium sp. nov., isolated from a waste landfill.</title>
        <authorList>
            <person name="Wen W."/>
        </authorList>
    </citation>
    <scope>NUCLEOTIDE SEQUENCE [LARGE SCALE GENOMIC DNA]</scope>
    <source>
        <strain evidence="6 7">ASV49</strain>
    </source>
</reference>
<feature type="domain" description="3-hydroxyacyl-CoA dehydrogenase C-terminal" evidence="4">
    <location>
        <begin position="182"/>
        <end position="269"/>
    </location>
</feature>
<comment type="similarity">
    <text evidence="2">Belongs to the 3-hydroxyacyl-CoA dehydrogenase family.</text>
</comment>
<protein>
    <submittedName>
        <fullName evidence="6">3-hydroxyacyl-CoA dehydrogenase</fullName>
        <ecNumber evidence="6">1.1.1.35</ecNumber>
    </submittedName>
</protein>
<evidence type="ECO:0000259" key="4">
    <source>
        <dbReference type="Pfam" id="PF00725"/>
    </source>
</evidence>
<dbReference type="Pfam" id="PF02737">
    <property type="entry name" value="3HCDH_N"/>
    <property type="match status" value="1"/>
</dbReference>
<evidence type="ECO:0000256" key="1">
    <source>
        <dbReference type="ARBA" id="ARBA00005086"/>
    </source>
</evidence>
<dbReference type="Pfam" id="PF00725">
    <property type="entry name" value="3HCDH"/>
    <property type="match status" value="1"/>
</dbReference>
<dbReference type="InterPro" id="IPR036291">
    <property type="entry name" value="NAD(P)-bd_dom_sf"/>
</dbReference>
<dbReference type="PANTHER" id="PTHR48075">
    <property type="entry name" value="3-HYDROXYACYL-COA DEHYDROGENASE FAMILY PROTEIN"/>
    <property type="match status" value="1"/>
</dbReference>
<dbReference type="InterPro" id="IPR008927">
    <property type="entry name" value="6-PGluconate_DH-like_C_sf"/>
</dbReference>
<evidence type="ECO:0000313" key="7">
    <source>
        <dbReference type="Proteomes" id="UP001235064"/>
    </source>
</evidence>
<accession>A0ABT7N047</accession>
<dbReference type="InterPro" id="IPR006108">
    <property type="entry name" value="3HC_DH_C"/>
</dbReference>
<dbReference type="SUPFAM" id="SSF51735">
    <property type="entry name" value="NAD(P)-binding Rossmann-fold domains"/>
    <property type="match status" value="1"/>
</dbReference>
<feature type="domain" description="3-hydroxyacyl-CoA dehydrogenase NAD binding" evidence="5">
    <location>
        <begin position="6"/>
        <end position="177"/>
    </location>
</feature>
<dbReference type="EMBL" id="JASXSZ010000003">
    <property type="protein sequence ID" value="MDL9980057.1"/>
    <property type="molecule type" value="Genomic_DNA"/>
</dbReference>